<evidence type="ECO:0000256" key="10">
    <source>
        <dbReference type="ARBA" id="ARBA00023136"/>
    </source>
</evidence>
<evidence type="ECO:0000256" key="2">
    <source>
        <dbReference type="ARBA" id="ARBA00007668"/>
    </source>
</evidence>
<sequence>MGLDHKWFGNLSRQNGYYEHQISPFQQNLFKGFFNPGAKKFAFRLGRQALFALPPMAFYYYLSQWATETNNHYHTKAYLKQHGGEH</sequence>
<evidence type="ECO:0000256" key="1">
    <source>
        <dbReference type="ARBA" id="ARBA00004434"/>
    </source>
</evidence>
<dbReference type="InterPro" id="IPR036642">
    <property type="entry name" value="Cyt_bc1_su8_sf"/>
</dbReference>
<evidence type="ECO:0000313" key="13">
    <source>
        <dbReference type="Proteomes" id="UP000320333"/>
    </source>
</evidence>
<accession>A0A507FNP0</accession>
<keyword evidence="3 11" id="KW-0813">Transport</keyword>
<keyword evidence="10" id="KW-0472">Membrane</keyword>
<dbReference type="GO" id="GO:0045275">
    <property type="term" value="C:respiratory chain complex III"/>
    <property type="evidence" value="ECO:0007669"/>
    <property type="project" value="UniProtKB-UniRule"/>
</dbReference>
<keyword evidence="5" id="KW-0812">Transmembrane</keyword>
<comment type="caution">
    <text evidence="12">The sequence shown here is derived from an EMBL/GenBank/DDBJ whole genome shotgun (WGS) entry which is preliminary data.</text>
</comment>
<dbReference type="AlphaFoldDB" id="A0A507FNP0"/>
<dbReference type="SUPFAM" id="SSF81508">
    <property type="entry name" value="Ubiquinone-binding protein QP-C of cytochrome bc1 complex (Ubiquinol-cytochrome c reductase)"/>
    <property type="match status" value="1"/>
</dbReference>
<gene>
    <name evidence="12" type="ORF">CcCBS67573_g00853</name>
</gene>
<keyword evidence="8" id="KW-1133">Transmembrane helix</keyword>
<evidence type="ECO:0000313" key="12">
    <source>
        <dbReference type="EMBL" id="TPX77882.1"/>
    </source>
</evidence>
<keyword evidence="4 11" id="KW-0679">Respiratory chain</keyword>
<dbReference type="InterPro" id="IPR004205">
    <property type="entry name" value="Cyt_bc1_su8"/>
</dbReference>
<reference evidence="12 13" key="1">
    <citation type="journal article" date="2019" name="Sci. Rep.">
        <title>Comparative genomics of chytrid fungi reveal insights into the obligate biotrophic and pathogenic lifestyle of Synchytrium endobioticum.</title>
        <authorList>
            <person name="van de Vossenberg B.T.L.H."/>
            <person name="Warris S."/>
            <person name="Nguyen H.D.T."/>
            <person name="van Gent-Pelzer M.P.E."/>
            <person name="Joly D.L."/>
            <person name="van de Geest H.C."/>
            <person name="Bonants P.J.M."/>
            <person name="Smith D.S."/>
            <person name="Levesque C.A."/>
            <person name="van der Lee T.A.J."/>
        </authorList>
    </citation>
    <scope>NUCLEOTIDE SEQUENCE [LARGE SCALE GENOMIC DNA]</scope>
    <source>
        <strain evidence="12 13">CBS 675.73</strain>
    </source>
</reference>
<evidence type="ECO:0000256" key="5">
    <source>
        <dbReference type="ARBA" id="ARBA00022692"/>
    </source>
</evidence>
<dbReference type="PANTHER" id="PTHR12119:SF2">
    <property type="entry name" value="CYTOCHROME B-C1 COMPLEX SUBUNIT 8"/>
    <property type="match status" value="1"/>
</dbReference>
<keyword evidence="9 11" id="KW-0496">Mitochondrion</keyword>
<keyword evidence="7 11" id="KW-0249">Electron transport</keyword>
<dbReference type="Pfam" id="PF02939">
    <property type="entry name" value="UcrQ"/>
    <property type="match status" value="1"/>
</dbReference>
<evidence type="ECO:0000256" key="11">
    <source>
        <dbReference type="RuleBase" id="RU368118"/>
    </source>
</evidence>
<dbReference type="Proteomes" id="UP000320333">
    <property type="component" value="Unassembled WGS sequence"/>
</dbReference>
<keyword evidence="6 11" id="KW-0999">Mitochondrion inner membrane</keyword>
<evidence type="ECO:0000256" key="8">
    <source>
        <dbReference type="ARBA" id="ARBA00022989"/>
    </source>
</evidence>
<evidence type="ECO:0000256" key="9">
    <source>
        <dbReference type="ARBA" id="ARBA00023128"/>
    </source>
</evidence>
<dbReference type="PANTHER" id="PTHR12119">
    <property type="entry name" value="UBIQUINOL-CYTOCHROME C REDUCTASE COMPLEX UBIQUINONE-BINDING PROTEIN QP-C"/>
    <property type="match status" value="1"/>
</dbReference>
<evidence type="ECO:0000256" key="4">
    <source>
        <dbReference type="ARBA" id="ARBA00022660"/>
    </source>
</evidence>
<proteinExistence type="inferred from homology"/>
<dbReference type="GO" id="GO:0006122">
    <property type="term" value="P:mitochondrial electron transport, ubiquinol to cytochrome c"/>
    <property type="evidence" value="ECO:0007669"/>
    <property type="project" value="UniProtKB-UniRule"/>
</dbReference>
<comment type="subunit">
    <text evidence="11">Component of the ubiquinol-cytochrome c oxidoreductase (cytochrome b-c1 complex, complex III, CIII), a multisubunit enzyme composed of 3 respiratory subunits cytochrome b, cytochrome c1 and Rieske protein, 2 core protein subunits, and additional low-molecular weight protein subunits. The complex exists as an obligatory dimer and forms supercomplexes (SCs) in the inner mitochondrial membrane with cytochrome c oxidase (complex IV, CIV).</text>
</comment>
<comment type="similarity">
    <text evidence="2 11">Belongs to the UQCRQ/QCR8 family.</text>
</comment>
<organism evidence="12 13">
    <name type="scientific">Chytriomyces confervae</name>
    <dbReference type="NCBI Taxonomy" id="246404"/>
    <lineage>
        <taxon>Eukaryota</taxon>
        <taxon>Fungi</taxon>
        <taxon>Fungi incertae sedis</taxon>
        <taxon>Chytridiomycota</taxon>
        <taxon>Chytridiomycota incertae sedis</taxon>
        <taxon>Chytridiomycetes</taxon>
        <taxon>Chytridiales</taxon>
        <taxon>Chytriomycetaceae</taxon>
        <taxon>Chytriomyces</taxon>
    </lineage>
</organism>
<evidence type="ECO:0000256" key="6">
    <source>
        <dbReference type="ARBA" id="ARBA00022792"/>
    </source>
</evidence>
<dbReference type="EMBL" id="QEAP01000012">
    <property type="protein sequence ID" value="TPX77882.1"/>
    <property type="molecule type" value="Genomic_DNA"/>
</dbReference>
<comment type="subcellular location">
    <subcellularLocation>
        <location evidence="1 11">Mitochondrion inner membrane</location>
        <topology evidence="1 11">Single-pass membrane protein</topology>
    </subcellularLocation>
</comment>
<dbReference type="GO" id="GO:0005743">
    <property type="term" value="C:mitochondrial inner membrane"/>
    <property type="evidence" value="ECO:0007669"/>
    <property type="project" value="UniProtKB-SubCell"/>
</dbReference>
<protein>
    <recommendedName>
        <fullName evidence="11">Cytochrome b-c1 complex subunit 8</fullName>
    </recommendedName>
    <alternativeName>
        <fullName evidence="11">Complex III subunit 8</fullName>
    </alternativeName>
</protein>
<name>A0A507FNP0_9FUNG</name>
<keyword evidence="13" id="KW-1185">Reference proteome</keyword>
<evidence type="ECO:0000256" key="3">
    <source>
        <dbReference type="ARBA" id="ARBA00022448"/>
    </source>
</evidence>
<comment type="function">
    <text evidence="11">Component of the ubiquinol-cytochrome c oxidoreductase, a multisubunit transmembrane complex that is part of the mitochondrial electron transport chain which drives oxidative phosphorylation. The complex plays an important role in the uptake of multiple carbon sources present in different host niches.</text>
</comment>
<dbReference type="OrthoDB" id="6683853at2759"/>
<dbReference type="Gene3D" id="1.20.5.210">
    <property type="entry name" value="Cytochrome b-c1 complex subunit 8"/>
    <property type="match status" value="1"/>
</dbReference>
<evidence type="ECO:0000256" key="7">
    <source>
        <dbReference type="ARBA" id="ARBA00022982"/>
    </source>
</evidence>